<evidence type="ECO:0000313" key="4">
    <source>
        <dbReference type="Proteomes" id="UP000824782"/>
    </source>
</evidence>
<accession>A0AAV6YLB9</accession>
<organism evidence="3 4">
    <name type="scientific">Engystomops pustulosus</name>
    <name type="common">Tungara frog</name>
    <name type="synonym">Physalaemus pustulosus</name>
    <dbReference type="NCBI Taxonomy" id="76066"/>
    <lineage>
        <taxon>Eukaryota</taxon>
        <taxon>Metazoa</taxon>
        <taxon>Chordata</taxon>
        <taxon>Craniata</taxon>
        <taxon>Vertebrata</taxon>
        <taxon>Euteleostomi</taxon>
        <taxon>Amphibia</taxon>
        <taxon>Batrachia</taxon>
        <taxon>Anura</taxon>
        <taxon>Neobatrachia</taxon>
        <taxon>Hyloidea</taxon>
        <taxon>Leptodactylidae</taxon>
        <taxon>Leiuperinae</taxon>
        <taxon>Engystomops</taxon>
    </lineage>
</organism>
<feature type="compositionally biased region" description="Basic and acidic residues" evidence="1">
    <location>
        <begin position="59"/>
        <end position="68"/>
    </location>
</feature>
<dbReference type="InterPro" id="IPR036051">
    <property type="entry name" value="KRAB_dom_sf"/>
</dbReference>
<dbReference type="CDD" id="cd07765">
    <property type="entry name" value="KRAB_A-box"/>
    <property type="match status" value="1"/>
</dbReference>
<dbReference type="Pfam" id="PF01352">
    <property type="entry name" value="KRAB"/>
    <property type="match status" value="1"/>
</dbReference>
<dbReference type="SUPFAM" id="SSF109640">
    <property type="entry name" value="KRAB domain (Kruppel-associated box)"/>
    <property type="match status" value="1"/>
</dbReference>
<evidence type="ECO:0000313" key="3">
    <source>
        <dbReference type="EMBL" id="KAG8535545.1"/>
    </source>
</evidence>
<dbReference type="EMBL" id="WNYA01063834">
    <property type="protein sequence ID" value="KAG8535545.1"/>
    <property type="molecule type" value="Genomic_DNA"/>
</dbReference>
<dbReference type="Proteomes" id="UP000824782">
    <property type="component" value="Unassembled WGS sequence"/>
</dbReference>
<keyword evidence="4" id="KW-1185">Reference proteome</keyword>
<feature type="non-terminal residue" evidence="3">
    <location>
        <position position="95"/>
    </location>
</feature>
<proteinExistence type="predicted"/>
<feature type="region of interest" description="Disordered" evidence="1">
    <location>
        <begin position="59"/>
        <end position="95"/>
    </location>
</feature>
<dbReference type="InterPro" id="IPR001909">
    <property type="entry name" value="KRAB"/>
</dbReference>
<dbReference type="PROSITE" id="PS50805">
    <property type="entry name" value="KRAB"/>
    <property type="match status" value="1"/>
</dbReference>
<comment type="caution">
    <text evidence="3">The sequence shown here is derived from an EMBL/GenBank/DDBJ whole genome shotgun (WGS) entry which is preliminary data.</text>
</comment>
<dbReference type="AlphaFoldDB" id="A0AAV6YLB9"/>
<feature type="domain" description="KRAB" evidence="2">
    <location>
        <begin position="1"/>
        <end position="70"/>
    </location>
</feature>
<evidence type="ECO:0000256" key="1">
    <source>
        <dbReference type="SAM" id="MobiDB-lite"/>
    </source>
</evidence>
<protein>
    <recommendedName>
        <fullName evidence="2">KRAB domain-containing protein</fullName>
    </recommendedName>
</protein>
<evidence type="ECO:0000259" key="2">
    <source>
        <dbReference type="PROSITE" id="PS50805"/>
    </source>
</evidence>
<dbReference type="SMART" id="SM00349">
    <property type="entry name" value="KRAB"/>
    <property type="match status" value="1"/>
</dbReference>
<gene>
    <name evidence="3" type="ORF">GDO81_028303</name>
</gene>
<reference evidence="3" key="1">
    <citation type="thesis" date="2020" institute="ProQuest LLC" country="789 East Eisenhower Parkway, Ann Arbor, MI, USA">
        <title>Comparative Genomics and Chromosome Evolution.</title>
        <authorList>
            <person name="Mudd A.B."/>
        </authorList>
    </citation>
    <scope>NUCLEOTIDE SEQUENCE</scope>
    <source>
        <strain evidence="3">237g6f4</strain>
        <tissue evidence="3">Blood</tissue>
    </source>
</reference>
<name>A0AAV6YLB9_ENGPU</name>
<dbReference type="Gene3D" id="6.10.140.140">
    <property type="match status" value="1"/>
</dbReference>
<dbReference type="GO" id="GO:0006355">
    <property type="term" value="P:regulation of DNA-templated transcription"/>
    <property type="evidence" value="ECO:0007669"/>
    <property type="project" value="InterPro"/>
</dbReference>
<sequence length="95" mass="11380">MTLSFSDEEWLGLDPWQRELYRTVMRDTMELVTSIESEFFKVIKVEELKVMESEAMKERYEREIHPEEQGDLQGEAMLPDPHITSSYHLPWTEDQ</sequence>